<evidence type="ECO:0000256" key="1">
    <source>
        <dbReference type="SAM" id="SignalP"/>
    </source>
</evidence>
<keyword evidence="3" id="KW-1185">Reference proteome</keyword>
<feature type="signal peptide" evidence="1">
    <location>
        <begin position="1"/>
        <end position="25"/>
    </location>
</feature>
<organism evidence="2 3">
    <name type="scientific">Kitasatospora gansuensis</name>
    <dbReference type="NCBI Taxonomy" id="258050"/>
    <lineage>
        <taxon>Bacteria</taxon>
        <taxon>Bacillati</taxon>
        <taxon>Actinomycetota</taxon>
        <taxon>Actinomycetes</taxon>
        <taxon>Kitasatosporales</taxon>
        <taxon>Streptomycetaceae</taxon>
        <taxon>Kitasatospora</taxon>
    </lineage>
</organism>
<evidence type="ECO:0008006" key="4">
    <source>
        <dbReference type="Google" id="ProtNLM"/>
    </source>
</evidence>
<dbReference type="EMBL" id="JACHJR010000001">
    <property type="protein sequence ID" value="MBB4947246.1"/>
    <property type="molecule type" value="Genomic_DNA"/>
</dbReference>
<accession>A0A7W7SD91</accession>
<dbReference type="AlphaFoldDB" id="A0A7W7SD91"/>
<evidence type="ECO:0000313" key="2">
    <source>
        <dbReference type="EMBL" id="MBB4947246.1"/>
    </source>
</evidence>
<dbReference type="Pfam" id="PF13623">
    <property type="entry name" value="SurA_N_2"/>
    <property type="match status" value="1"/>
</dbReference>
<dbReference type="Proteomes" id="UP000573327">
    <property type="component" value="Unassembled WGS sequence"/>
</dbReference>
<dbReference type="SUPFAM" id="SSF109998">
    <property type="entry name" value="Triger factor/SurA peptide-binding domain-like"/>
    <property type="match status" value="1"/>
</dbReference>
<dbReference type="InterPro" id="IPR027304">
    <property type="entry name" value="Trigger_fact/SurA_dom_sf"/>
</dbReference>
<comment type="caution">
    <text evidence="2">The sequence shown here is derived from an EMBL/GenBank/DDBJ whole genome shotgun (WGS) entry which is preliminary data.</text>
</comment>
<evidence type="ECO:0000313" key="3">
    <source>
        <dbReference type="Proteomes" id="UP000573327"/>
    </source>
</evidence>
<dbReference type="PROSITE" id="PS51257">
    <property type="entry name" value="PROKAR_LIPOPROTEIN"/>
    <property type="match status" value="1"/>
</dbReference>
<keyword evidence="1" id="KW-0732">Signal</keyword>
<feature type="chain" id="PRO_5030551334" description="SurA-like protein" evidence="1">
    <location>
        <begin position="26"/>
        <end position="213"/>
    </location>
</feature>
<dbReference type="RefSeq" id="WP_184914952.1">
    <property type="nucleotide sequence ID" value="NZ_JACHJR010000001.1"/>
</dbReference>
<proteinExistence type="predicted"/>
<protein>
    <recommendedName>
        <fullName evidence="4">SurA-like protein</fullName>
    </recommendedName>
</protein>
<name>A0A7W7SD91_9ACTN</name>
<sequence length="213" mass="22431">MIRTRTALRHGRTAVGVLLAGAALAACGSGAPHQGSAAVVGGEQITIAAVESRVTGLRDAVAAESGGRRTTERAGLVRRTVAELVLNQVVDKALADRRLTVTDGEIDEARESEAKLLGGVAELQRELLFKQSVPAAEVSAFYRQQLGIQKLAAAQGKDARSAEGDAVVRAALTDAGTKLRIEVNPRYGRWDVKQIGLTNTVSDWLRQPAATTA</sequence>
<dbReference type="Gene3D" id="1.10.4030.10">
    <property type="entry name" value="Porin chaperone SurA, peptide-binding domain"/>
    <property type="match status" value="1"/>
</dbReference>
<gene>
    <name evidence="2" type="ORF">F4556_002781</name>
</gene>
<reference evidence="2 3" key="1">
    <citation type="submission" date="2020-08" db="EMBL/GenBank/DDBJ databases">
        <title>Sequencing the genomes of 1000 actinobacteria strains.</title>
        <authorList>
            <person name="Klenk H.-P."/>
        </authorList>
    </citation>
    <scope>NUCLEOTIDE SEQUENCE [LARGE SCALE GENOMIC DNA]</scope>
    <source>
        <strain evidence="2 3">DSM 44786</strain>
    </source>
</reference>